<proteinExistence type="predicted"/>
<dbReference type="EMBL" id="JBEDUW010000006">
    <property type="protein sequence ID" value="KAK9921000.1"/>
    <property type="molecule type" value="Genomic_DNA"/>
</dbReference>
<dbReference type="GO" id="GO:0061630">
    <property type="term" value="F:ubiquitin protein ligase activity"/>
    <property type="evidence" value="ECO:0007669"/>
    <property type="project" value="UniProtKB-EC"/>
</dbReference>
<dbReference type="AlphaFoldDB" id="A0AAW1WCA7"/>
<dbReference type="Pfam" id="PF23419">
    <property type="entry name" value="WD40_RFWD3"/>
    <property type="match status" value="1"/>
</dbReference>
<evidence type="ECO:0000256" key="1">
    <source>
        <dbReference type="ARBA" id="ARBA00000900"/>
    </source>
</evidence>
<dbReference type="Proteomes" id="UP001457282">
    <property type="component" value="Unassembled WGS sequence"/>
</dbReference>
<dbReference type="InterPro" id="IPR036322">
    <property type="entry name" value="WD40_repeat_dom_sf"/>
</dbReference>
<dbReference type="CDD" id="cd16450">
    <property type="entry name" value="mRING-C3HGC3_RFWD3"/>
    <property type="match status" value="1"/>
</dbReference>
<feature type="region of interest" description="Disordered" evidence="7">
    <location>
        <begin position="1"/>
        <end position="26"/>
    </location>
</feature>
<reference evidence="9 10" key="1">
    <citation type="journal article" date="2023" name="G3 (Bethesda)">
        <title>A chromosome-length genome assembly and annotation of blackberry (Rubus argutus, cv. 'Hillquist').</title>
        <authorList>
            <person name="Bruna T."/>
            <person name="Aryal R."/>
            <person name="Dudchenko O."/>
            <person name="Sargent D.J."/>
            <person name="Mead D."/>
            <person name="Buti M."/>
            <person name="Cavallini A."/>
            <person name="Hytonen T."/>
            <person name="Andres J."/>
            <person name="Pham M."/>
            <person name="Weisz D."/>
            <person name="Mascagni F."/>
            <person name="Usai G."/>
            <person name="Natali L."/>
            <person name="Bassil N."/>
            <person name="Fernandez G.E."/>
            <person name="Lomsadze A."/>
            <person name="Armour M."/>
            <person name="Olukolu B."/>
            <person name="Poorten T."/>
            <person name="Britton C."/>
            <person name="Davik J."/>
            <person name="Ashrafi H."/>
            <person name="Aiden E.L."/>
            <person name="Borodovsky M."/>
            <person name="Worthington M."/>
        </authorList>
    </citation>
    <scope>NUCLEOTIDE SEQUENCE [LARGE SCALE GENOMIC DNA]</scope>
    <source>
        <strain evidence="9">PI 553951</strain>
    </source>
</reference>
<evidence type="ECO:0000313" key="9">
    <source>
        <dbReference type="EMBL" id="KAK9921000.1"/>
    </source>
</evidence>
<evidence type="ECO:0000256" key="7">
    <source>
        <dbReference type="SAM" id="MobiDB-lite"/>
    </source>
</evidence>
<dbReference type="InterPro" id="IPR001841">
    <property type="entry name" value="Znf_RING"/>
</dbReference>
<feature type="domain" description="RING-type" evidence="8">
    <location>
        <begin position="110"/>
        <end position="156"/>
    </location>
</feature>
<feature type="compositionally biased region" description="Acidic residues" evidence="7">
    <location>
        <begin position="13"/>
        <end position="22"/>
    </location>
</feature>
<dbReference type="InterPro" id="IPR037381">
    <property type="entry name" value="RFWD3"/>
</dbReference>
<dbReference type="Gene3D" id="2.130.10.10">
    <property type="entry name" value="YVTN repeat-like/Quinoprotein amine dehydrogenase"/>
    <property type="match status" value="1"/>
</dbReference>
<evidence type="ECO:0000256" key="6">
    <source>
        <dbReference type="SAM" id="Coils"/>
    </source>
</evidence>
<dbReference type="GO" id="GO:0016567">
    <property type="term" value="P:protein ubiquitination"/>
    <property type="evidence" value="ECO:0007669"/>
    <property type="project" value="InterPro"/>
</dbReference>
<dbReference type="PROSITE" id="PS50089">
    <property type="entry name" value="ZF_RING_2"/>
    <property type="match status" value="1"/>
</dbReference>
<name>A0AAW1WCA7_RUBAR</name>
<keyword evidence="5" id="KW-0863">Zinc-finger</keyword>
<dbReference type="Pfam" id="PF13639">
    <property type="entry name" value="zf-RING_2"/>
    <property type="match status" value="1"/>
</dbReference>
<feature type="coiled-coil region" evidence="6">
    <location>
        <begin position="176"/>
        <end position="203"/>
    </location>
</feature>
<comment type="catalytic activity">
    <reaction evidence="1">
        <text>S-ubiquitinyl-[E2 ubiquitin-conjugating enzyme]-L-cysteine + [acceptor protein]-L-lysine = [E2 ubiquitin-conjugating enzyme]-L-cysteine + N(6)-ubiquitinyl-[acceptor protein]-L-lysine.</text>
        <dbReference type="EC" id="2.3.2.27"/>
    </reaction>
</comment>
<dbReference type="InterPro" id="IPR015943">
    <property type="entry name" value="WD40/YVTN_repeat-like_dom_sf"/>
</dbReference>
<keyword evidence="6" id="KW-0175">Coiled coil</keyword>
<protein>
    <recommendedName>
        <fullName evidence="2">RING-type E3 ubiquitin transferase</fullName>
        <ecNumber evidence="2">2.3.2.27</ecNumber>
    </recommendedName>
</protein>
<feature type="region of interest" description="Disordered" evidence="7">
    <location>
        <begin position="75"/>
        <end position="99"/>
    </location>
</feature>
<accession>A0AAW1WCA7</accession>
<sequence>MADPDPDPGYVDLGDEDEEGTEEPSIIADVEDSEEEVLTDPNYAIFLSRMAHDDEPREADYECFLAESSSAAEQLGGKRRRIGSQETAAVDGESSQGSQWNPNEIDGLFCPICLEAWTIDGDHYICCLPCGHIFGMSCIEKWLRQGQRAGKCPQCNAKCKLKDVRKLFASRVVAVDEESQKRIRSLEDKCASLEKERESWYKREAELLKGQGELQCKIQQLMESKTSGLINASGVCERRFVSGNILDGRSYGQTVGSNLCGQASPCSFKLEKELHVAGARLFEVDTSNQILLISRRHAGIGGKDVLTKMSLIPPYDRDDILLPSSINSVRDLRVSPSNSNLALFACLGKKLAVLSTESNNVIVSYDLPAAAWTCSWDLNDSNYIYAGLQNGYLLVFDMRQTSGPVESLKGLSSNPIHTVHSLSYNSAIPSGVRTVMSASSIGICLWNFGSAEKGPILVPETENQGVCISLAYCPSRDDIVACYRPKVEFSDDSVFSQPLLTPSRAIGQGTVGSRVFLKRTGSSSHFRKLGSSHANVCDIGLPKSAIIDMENRGRLFASEDKLSSELVLEELPSFTGVQRFNLQQSPIRDVKYTPVFRKGLLTCLNGDTLQLFSTKLS</sequence>
<dbReference type="PANTHER" id="PTHR16047">
    <property type="entry name" value="RFWD3 PROTEIN"/>
    <property type="match status" value="1"/>
</dbReference>
<keyword evidence="10" id="KW-1185">Reference proteome</keyword>
<evidence type="ECO:0000256" key="5">
    <source>
        <dbReference type="PROSITE-ProRule" id="PRU00175"/>
    </source>
</evidence>
<evidence type="ECO:0000256" key="2">
    <source>
        <dbReference type="ARBA" id="ARBA00012483"/>
    </source>
</evidence>
<keyword evidence="5" id="KW-0479">Metal-binding</keyword>
<evidence type="ECO:0000313" key="10">
    <source>
        <dbReference type="Proteomes" id="UP001457282"/>
    </source>
</evidence>
<dbReference type="InterPro" id="IPR056527">
    <property type="entry name" value="WD40_RFWD3"/>
</dbReference>
<dbReference type="SMART" id="SM00184">
    <property type="entry name" value="RING"/>
    <property type="match status" value="1"/>
</dbReference>
<dbReference type="SUPFAM" id="SSF50978">
    <property type="entry name" value="WD40 repeat-like"/>
    <property type="match status" value="1"/>
</dbReference>
<dbReference type="GO" id="GO:0036297">
    <property type="term" value="P:interstrand cross-link repair"/>
    <property type="evidence" value="ECO:0007669"/>
    <property type="project" value="InterPro"/>
</dbReference>
<evidence type="ECO:0000259" key="8">
    <source>
        <dbReference type="PROSITE" id="PS50089"/>
    </source>
</evidence>
<dbReference type="SUPFAM" id="SSF57850">
    <property type="entry name" value="RING/U-box"/>
    <property type="match status" value="1"/>
</dbReference>
<dbReference type="EC" id="2.3.2.27" evidence="2"/>
<dbReference type="InterPro" id="IPR013083">
    <property type="entry name" value="Znf_RING/FYVE/PHD"/>
</dbReference>
<dbReference type="PANTHER" id="PTHR16047:SF13">
    <property type="entry name" value="E3 UBIQUITIN-PROTEIN LIGASE RFWD3"/>
    <property type="match status" value="1"/>
</dbReference>
<keyword evidence="5" id="KW-0862">Zinc</keyword>
<gene>
    <name evidence="9" type="ORF">M0R45_029532</name>
</gene>
<dbReference type="GO" id="GO:0016604">
    <property type="term" value="C:nuclear body"/>
    <property type="evidence" value="ECO:0007669"/>
    <property type="project" value="UniProtKB-SubCell"/>
</dbReference>
<organism evidence="9 10">
    <name type="scientific">Rubus argutus</name>
    <name type="common">Southern blackberry</name>
    <dbReference type="NCBI Taxonomy" id="59490"/>
    <lineage>
        <taxon>Eukaryota</taxon>
        <taxon>Viridiplantae</taxon>
        <taxon>Streptophyta</taxon>
        <taxon>Embryophyta</taxon>
        <taxon>Tracheophyta</taxon>
        <taxon>Spermatophyta</taxon>
        <taxon>Magnoliopsida</taxon>
        <taxon>eudicotyledons</taxon>
        <taxon>Gunneridae</taxon>
        <taxon>Pentapetalae</taxon>
        <taxon>rosids</taxon>
        <taxon>fabids</taxon>
        <taxon>Rosales</taxon>
        <taxon>Rosaceae</taxon>
        <taxon>Rosoideae</taxon>
        <taxon>Rosoideae incertae sedis</taxon>
        <taxon>Rubus</taxon>
    </lineage>
</organism>
<dbReference type="GO" id="GO:0008270">
    <property type="term" value="F:zinc ion binding"/>
    <property type="evidence" value="ECO:0007669"/>
    <property type="project" value="UniProtKB-KW"/>
</dbReference>
<comment type="caution">
    <text evidence="9">The sequence shown here is derived from an EMBL/GenBank/DDBJ whole genome shotgun (WGS) entry which is preliminary data.</text>
</comment>
<evidence type="ECO:0000256" key="4">
    <source>
        <dbReference type="ARBA" id="ARBA00034306"/>
    </source>
</evidence>
<keyword evidence="3" id="KW-0853">WD repeat</keyword>
<dbReference type="Gene3D" id="3.30.40.10">
    <property type="entry name" value="Zinc/RING finger domain, C3HC4 (zinc finger)"/>
    <property type="match status" value="1"/>
</dbReference>
<evidence type="ECO:0000256" key="3">
    <source>
        <dbReference type="ARBA" id="ARBA00022574"/>
    </source>
</evidence>
<comment type="subcellular location">
    <subcellularLocation>
        <location evidence="4">Nucleus</location>
        <location evidence="4">Nuclear body</location>
    </subcellularLocation>
</comment>